<keyword evidence="3" id="KW-1185">Reference proteome</keyword>
<dbReference type="AlphaFoldDB" id="A0A411HPM4"/>
<dbReference type="Gene3D" id="3.10.129.10">
    <property type="entry name" value="Hotdog Thioesterase"/>
    <property type="match status" value="1"/>
</dbReference>
<dbReference type="SUPFAM" id="SSF54637">
    <property type="entry name" value="Thioesterase/thiol ester dehydrase-isomerase"/>
    <property type="match status" value="1"/>
</dbReference>
<evidence type="ECO:0000313" key="3">
    <source>
        <dbReference type="Proteomes" id="UP000291562"/>
    </source>
</evidence>
<dbReference type="Proteomes" id="UP000291562">
    <property type="component" value="Chromosome"/>
</dbReference>
<dbReference type="KEGG" id="xbc:ELE36_19930"/>
<dbReference type="GO" id="GO:0016829">
    <property type="term" value="F:lyase activity"/>
    <property type="evidence" value="ECO:0007669"/>
    <property type="project" value="UniProtKB-KW"/>
</dbReference>
<organism evidence="2 3">
    <name type="scientific">Pseudolysobacter antarcticus</name>
    <dbReference type="NCBI Taxonomy" id="2511995"/>
    <lineage>
        <taxon>Bacteria</taxon>
        <taxon>Pseudomonadati</taxon>
        <taxon>Pseudomonadota</taxon>
        <taxon>Gammaproteobacteria</taxon>
        <taxon>Lysobacterales</taxon>
        <taxon>Rhodanobacteraceae</taxon>
        <taxon>Pseudolysobacter</taxon>
    </lineage>
</organism>
<dbReference type="OrthoDB" id="9812842at2"/>
<reference evidence="2 3" key="1">
    <citation type="submission" date="2019-01" db="EMBL/GenBank/DDBJ databases">
        <title>Pseudolysobacter antarctica gen. nov., sp. nov., isolated from Fildes Peninsula, Antarctica.</title>
        <authorList>
            <person name="Wei Z."/>
            <person name="Peng F."/>
        </authorList>
    </citation>
    <scope>NUCLEOTIDE SEQUENCE [LARGE SCALE GENOMIC DNA]</scope>
    <source>
        <strain evidence="2 3">AQ6-296</strain>
    </source>
</reference>
<dbReference type="RefSeq" id="WP_129836419.1">
    <property type="nucleotide sequence ID" value="NZ_CP035704.1"/>
</dbReference>
<name>A0A411HPM4_9GAMM</name>
<sequence length="113" mass="12448">MPIDTALNPASVFRDTIKIAADHPSLPGHFPQQPVVPGVVLLDQVAAALQRWRGLQIEQLVQVKFVQPLLPDQSADLLLESRAERFVFEIRRDTQLIASGLIMASLPDLESAT</sequence>
<gene>
    <name evidence="2" type="ORF">ELE36_19930</name>
</gene>
<feature type="domain" description="ApeI dehydratase-like" evidence="1">
    <location>
        <begin position="17"/>
        <end position="100"/>
    </location>
</feature>
<dbReference type="Pfam" id="PF22818">
    <property type="entry name" value="ApeI-like"/>
    <property type="match status" value="1"/>
</dbReference>
<dbReference type="EMBL" id="CP035704">
    <property type="protein sequence ID" value="QBB72451.1"/>
    <property type="molecule type" value="Genomic_DNA"/>
</dbReference>
<dbReference type="InterPro" id="IPR054545">
    <property type="entry name" value="ApeI-like"/>
</dbReference>
<proteinExistence type="predicted"/>
<evidence type="ECO:0000313" key="2">
    <source>
        <dbReference type="EMBL" id="QBB72451.1"/>
    </source>
</evidence>
<protein>
    <submittedName>
        <fullName evidence="2">Hydroxymyristoyl-ACP dehydratase</fullName>
    </submittedName>
</protein>
<accession>A0A411HPM4</accession>
<dbReference type="InterPro" id="IPR029069">
    <property type="entry name" value="HotDog_dom_sf"/>
</dbReference>
<evidence type="ECO:0000259" key="1">
    <source>
        <dbReference type="Pfam" id="PF22818"/>
    </source>
</evidence>